<organism evidence="1 2">
    <name type="scientific">Staurois parvus</name>
    <dbReference type="NCBI Taxonomy" id="386267"/>
    <lineage>
        <taxon>Eukaryota</taxon>
        <taxon>Metazoa</taxon>
        <taxon>Chordata</taxon>
        <taxon>Craniata</taxon>
        <taxon>Vertebrata</taxon>
        <taxon>Euteleostomi</taxon>
        <taxon>Amphibia</taxon>
        <taxon>Batrachia</taxon>
        <taxon>Anura</taxon>
        <taxon>Neobatrachia</taxon>
        <taxon>Ranoidea</taxon>
        <taxon>Ranidae</taxon>
        <taxon>Staurois</taxon>
    </lineage>
</organism>
<name>A0ABN9H4Z3_9NEOB</name>
<evidence type="ECO:0000313" key="2">
    <source>
        <dbReference type="Proteomes" id="UP001162483"/>
    </source>
</evidence>
<gene>
    <name evidence="1" type="ORF">SPARVUS_LOCUS15442792</name>
</gene>
<protein>
    <submittedName>
        <fullName evidence="1">Uncharacterized protein</fullName>
    </submittedName>
</protein>
<dbReference type="EMBL" id="CATNWA010020114">
    <property type="protein sequence ID" value="CAI9616767.1"/>
    <property type="molecule type" value="Genomic_DNA"/>
</dbReference>
<dbReference type="Proteomes" id="UP001162483">
    <property type="component" value="Unassembled WGS sequence"/>
</dbReference>
<accession>A0ABN9H4Z3</accession>
<comment type="caution">
    <text evidence="1">The sequence shown here is derived from an EMBL/GenBank/DDBJ whole genome shotgun (WGS) entry which is preliminary data.</text>
</comment>
<sequence>MLLPDDTELGNNEEDIEAVLEEAAEDFSSPHCHIKEMVSVNRTLVERGFAEWVDSY</sequence>
<evidence type="ECO:0000313" key="1">
    <source>
        <dbReference type="EMBL" id="CAI9616767.1"/>
    </source>
</evidence>
<proteinExistence type="predicted"/>
<keyword evidence="2" id="KW-1185">Reference proteome</keyword>
<reference evidence="1" key="1">
    <citation type="submission" date="2023-05" db="EMBL/GenBank/DDBJ databases">
        <authorList>
            <person name="Stuckert A."/>
        </authorList>
    </citation>
    <scope>NUCLEOTIDE SEQUENCE</scope>
</reference>